<dbReference type="Gene3D" id="2.60.40.2310">
    <property type="match status" value="1"/>
</dbReference>
<accession>A0A0A9C8X7</accession>
<dbReference type="PANTHER" id="PTHR10795">
    <property type="entry name" value="PROPROTEIN CONVERTASE SUBTILISIN/KEXIN"/>
    <property type="match status" value="1"/>
</dbReference>
<organism evidence="6">
    <name type="scientific">Arundo donax</name>
    <name type="common">Giant reed</name>
    <name type="synonym">Donax arundinaceus</name>
    <dbReference type="NCBI Taxonomy" id="35708"/>
    <lineage>
        <taxon>Eukaryota</taxon>
        <taxon>Viridiplantae</taxon>
        <taxon>Streptophyta</taxon>
        <taxon>Embryophyta</taxon>
        <taxon>Tracheophyta</taxon>
        <taxon>Spermatophyta</taxon>
        <taxon>Magnoliopsida</taxon>
        <taxon>Liliopsida</taxon>
        <taxon>Poales</taxon>
        <taxon>Poaceae</taxon>
        <taxon>PACMAD clade</taxon>
        <taxon>Arundinoideae</taxon>
        <taxon>Arundineae</taxon>
        <taxon>Arundo</taxon>
    </lineage>
</organism>
<evidence type="ECO:0000256" key="2">
    <source>
        <dbReference type="ARBA" id="ARBA00022670"/>
    </source>
</evidence>
<name>A0A0A9C8X7_ARUDO</name>
<feature type="domain" description="Subtilisin-like protease fibronectin type-III" evidence="5">
    <location>
        <begin position="55"/>
        <end position="148"/>
    </location>
</feature>
<reference evidence="6" key="1">
    <citation type="submission" date="2014-09" db="EMBL/GenBank/DDBJ databases">
        <authorList>
            <person name="Magalhaes I.L.F."/>
            <person name="Oliveira U."/>
            <person name="Santos F.R."/>
            <person name="Vidigal T.H.D.A."/>
            <person name="Brescovit A.D."/>
            <person name="Santos A.J."/>
        </authorList>
    </citation>
    <scope>NUCLEOTIDE SEQUENCE</scope>
    <source>
        <tissue evidence="6">Shoot tissue taken approximately 20 cm above the soil surface</tissue>
    </source>
</reference>
<dbReference type="AlphaFoldDB" id="A0A0A9C8X7"/>
<evidence type="ECO:0000259" key="5">
    <source>
        <dbReference type="Pfam" id="PF17766"/>
    </source>
</evidence>
<dbReference type="GO" id="GO:0008236">
    <property type="term" value="F:serine-type peptidase activity"/>
    <property type="evidence" value="ECO:0007669"/>
    <property type="project" value="UniProtKB-KW"/>
</dbReference>
<evidence type="ECO:0000256" key="1">
    <source>
        <dbReference type="ARBA" id="ARBA00011073"/>
    </source>
</evidence>
<reference evidence="6" key="2">
    <citation type="journal article" date="2015" name="Data Brief">
        <title>Shoot transcriptome of the giant reed, Arundo donax.</title>
        <authorList>
            <person name="Barrero R.A."/>
            <person name="Guerrero F.D."/>
            <person name="Moolhuijzen P."/>
            <person name="Goolsby J.A."/>
            <person name="Tidwell J."/>
            <person name="Bellgard S.E."/>
            <person name="Bellgard M.I."/>
        </authorList>
    </citation>
    <scope>NUCLEOTIDE SEQUENCE</scope>
    <source>
        <tissue evidence="6">Shoot tissue taken approximately 20 cm above the soil surface</tissue>
    </source>
</reference>
<dbReference type="Pfam" id="PF17766">
    <property type="entry name" value="fn3_6"/>
    <property type="match status" value="1"/>
</dbReference>
<sequence length="158" mass="17199">MDPIKALNPGIIFDAQPEDYTSFLCAAGYDDHSLHLMTGDNSTCTHRISSSATALNYPSITIPYLKKSYSVTRTVTNVGNPRSFYRAVVSAPQGVNVTVTPEVIVFENSGVKKTFTVSFHVDVPTQGYVFGSLSWHGRDARLMVPLVVKGQVSDKGLI</sequence>
<dbReference type="FunFam" id="2.60.40.2310:FF:000001">
    <property type="entry name" value="Subtilisin-like protease SBT1.5"/>
    <property type="match status" value="1"/>
</dbReference>
<keyword evidence="4" id="KW-0378">Hydrolase</keyword>
<dbReference type="EMBL" id="GBRH01225151">
    <property type="protein sequence ID" value="JAD72744.1"/>
    <property type="molecule type" value="Transcribed_RNA"/>
</dbReference>
<evidence type="ECO:0000313" key="6">
    <source>
        <dbReference type="EMBL" id="JAD72744.1"/>
    </source>
</evidence>
<keyword evidence="3" id="KW-0732">Signal</keyword>
<proteinExistence type="inferred from homology"/>
<evidence type="ECO:0000256" key="4">
    <source>
        <dbReference type="ARBA" id="ARBA00022825"/>
    </source>
</evidence>
<dbReference type="InterPro" id="IPR041469">
    <property type="entry name" value="Subtilisin-like_FN3"/>
</dbReference>
<keyword evidence="4" id="KW-0720">Serine protease</keyword>
<protein>
    <recommendedName>
        <fullName evidence="5">Subtilisin-like protease fibronectin type-III domain-containing protein</fullName>
    </recommendedName>
</protein>
<dbReference type="GO" id="GO:0006508">
    <property type="term" value="P:proteolysis"/>
    <property type="evidence" value="ECO:0007669"/>
    <property type="project" value="UniProtKB-KW"/>
</dbReference>
<comment type="similarity">
    <text evidence="1">Belongs to the peptidase S8 family.</text>
</comment>
<keyword evidence="2" id="KW-0645">Protease</keyword>
<evidence type="ECO:0000256" key="3">
    <source>
        <dbReference type="ARBA" id="ARBA00022729"/>
    </source>
</evidence>
<dbReference type="InterPro" id="IPR045051">
    <property type="entry name" value="SBT"/>
</dbReference>